<keyword evidence="1" id="KW-0687">Ribonucleoprotein</keyword>
<accession>A0A5N6SZM6</accession>
<dbReference type="InterPro" id="IPR016340">
    <property type="entry name" value="Ribosomal_mL60"/>
</dbReference>
<dbReference type="GeneID" id="43643539"/>
<proteinExistence type="predicted"/>
<dbReference type="GO" id="GO:0003735">
    <property type="term" value="F:structural constituent of ribosome"/>
    <property type="evidence" value="ECO:0007669"/>
    <property type="project" value="TreeGrafter"/>
</dbReference>
<name>A0A5N6SZM6_ASPPS</name>
<dbReference type="GO" id="GO:0005762">
    <property type="term" value="C:mitochondrial large ribosomal subunit"/>
    <property type="evidence" value="ECO:0007669"/>
    <property type="project" value="TreeGrafter"/>
</dbReference>
<organism evidence="1 2">
    <name type="scientific">Aspergillus pseudotamarii</name>
    <dbReference type="NCBI Taxonomy" id="132259"/>
    <lineage>
        <taxon>Eukaryota</taxon>
        <taxon>Fungi</taxon>
        <taxon>Dikarya</taxon>
        <taxon>Ascomycota</taxon>
        <taxon>Pezizomycotina</taxon>
        <taxon>Eurotiomycetes</taxon>
        <taxon>Eurotiomycetidae</taxon>
        <taxon>Eurotiales</taxon>
        <taxon>Aspergillaceae</taxon>
        <taxon>Aspergillus</taxon>
        <taxon>Aspergillus subgen. Circumdati</taxon>
    </lineage>
</organism>
<dbReference type="PANTHER" id="PTHR28271">
    <property type="entry name" value="54S RIBOSOMAL PROTEIN L31, MITOCHONDRIAL"/>
    <property type="match status" value="1"/>
</dbReference>
<dbReference type="OrthoDB" id="2332379at2759"/>
<sequence>MFKASSPLFSGLLWKIPWRISQPQKARQRKRLRSVDRVVDTISAALARNGQKARSVDRWYREMPREEEMLPKDKYTLFDKKEKTYRKGIHSTLPLIVRLLQSLSTSHVTSLAWDVRTKTRIEWEARYWEYVSL</sequence>
<gene>
    <name evidence="1" type="ORF">BDV38DRAFT_280547</name>
</gene>
<dbReference type="RefSeq" id="XP_031916145.1">
    <property type="nucleotide sequence ID" value="XM_032059329.1"/>
</dbReference>
<dbReference type="PANTHER" id="PTHR28271:SF1">
    <property type="entry name" value="LARGE RIBOSOMAL SUBUNIT PROTEIN ML60"/>
    <property type="match status" value="1"/>
</dbReference>
<evidence type="ECO:0000313" key="2">
    <source>
        <dbReference type="Proteomes" id="UP000325672"/>
    </source>
</evidence>
<dbReference type="Proteomes" id="UP000325672">
    <property type="component" value="Unassembled WGS sequence"/>
</dbReference>
<dbReference type="Pfam" id="PF09784">
    <property type="entry name" value="L31"/>
    <property type="match status" value="1"/>
</dbReference>
<dbReference type="AlphaFoldDB" id="A0A5N6SZM6"/>
<evidence type="ECO:0000313" key="1">
    <source>
        <dbReference type="EMBL" id="KAE8140082.1"/>
    </source>
</evidence>
<keyword evidence="2" id="KW-1185">Reference proteome</keyword>
<protein>
    <submittedName>
        <fullName evidence="1">Mitochondrial ribosomal protein L31-domain-containing protein</fullName>
    </submittedName>
</protein>
<keyword evidence="1" id="KW-0689">Ribosomal protein</keyword>
<reference evidence="1 2" key="1">
    <citation type="submission" date="2019-04" db="EMBL/GenBank/DDBJ databases">
        <title>Friends and foes A comparative genomics study of 23 Aspergillus species from section Flavi.</title>
        <authorList>
            <consortium name="DOE Joint Genome Institute"/>
            <person name="Kjaerbolling I."/>
            <person name="Vesth T."/>
            <person name="Frisvad J.C."/>
            <person name="Nybo J.L."/>
            <person name="Theobald S."/>
            <person name="Kildgaard S."/>
            <person name="Isbrandt T."/>
            <person name="Kuo A."/>
            <person name="Sato A."/>
            <person name="Lyhne E.K."/>
            <person name="Kogle M.E."/>
            <person name="Wiebenga A."/>
            <person name="Kun R.S."/>
            <person name="Lubbers R.J."/>
            <person name="Makela M.R."/>
            <person name="Barry K."/>
            <person name="Chovatia M."/>
            <person name="Clum A."/>
            <person name="Daum C."/>
            <person name="Haridas S."/>
            <person name="He G."/>
            <person name="LaButti K."/>
            <person name="Lipzen A."/>
            <person name="Mondo S."/>
            <person name="Riley R."/>
            <person name="Salamov A."/>
            <person name="Simmons B.A."/>
            <person name="Magnuson J.K."/>
            <person name="Henrissat B."/>
            <person name="Mortensen U.H."/>
            <person name="Larsen T.O."/>
            <person name="Devries R.P."/>
            <person name="Grigoriev I.V."/>
            <person name="Machida M."/>
            <person name="Baker S.E."/>
            <person name="Andersen M.R."/>
        </authorList>
    </citation>
    <scope>NUCLEOTIDE SEQUENCE [LARGE SCALE GENOMIC DNA]</scope>
    <source>
        <strain evidence="1 2">CBS 117625</strain>
    </source>
</reference>
<dbReference type="EMBL" id="ML743563">
    <property type="protein sequence ID" value="KAE8140082.1"/>
    <property type="molecule type" value="Genomic_DNA"/>
</dbReference>